<evidence type="ECO:0000256" key="1">
    <source>
        <dbReference type="SAM" id="Phobius"/>
    </source>
</evidence>
<dbReference type="OrthoDB" id="5972340at2759"/>
<evidence type="ECO:0000313" key="3">
    <source>
        <dbReference type="Proteomes" id="UP001163046"/>
    </source>
</evidence>
<feature type="transmembrane region" description="Helical" evidence="1">
    <location>
        <begin position="521"/>
        <end position="542"/>
    </location>
</feature>
<reference evidence="2" key="1">
    <citation type="submission" date="2023-01" db="EMBL/GenBank/DDBJ databases">
        <title>Genome assembly of the deep-sea coral Lophelia pertusa.</title>
        <authorList>
            <person name="Herrera S."/>
            <person name="Cordes E."/>
        </authorList>
    </citation>
    <scope>NUCLEOTIDE SEQUENCE</scope>
    <source>
        <strain evidence="2">USNM1676648</strain>
        <tissue evidence="2">Polyp</tissue>
    </source>
</reference>
<feature type="transmembrane region" description="Helical" evidence="1">
    <location>
        <begin position="554"/>
        <end position="573"/>
    </location>
</feature>
<evidence type="ECO:0008006" key="4">
    <source>
        <dbReference type="Google" id="ProtNLM"/>
    </source>
</evidence>
<sequence>MGDTKRKTGLAFSGGGIRSAAFCSGVLRRLLERKVEVDYLSCVSGGGYTGTAYLDWKVREETRATEAGHLRDWHEEFFDHMRERAGYFCNWEKPLEGILDTMILICLVLFVTLIGPFIVYGSYACPIAFIIDYLFGKYLREVVDCHDVAAARSGQSNNLTLKHAASQDHSTQAIREHCLDRQGTDDSSTVILFSLLFVLAIMFHILVTQCSPKRQFSDSNLLSIFFTILRLFQILFVVLLALTFFPFTIHDFLIKLPSWTQYLLVFIGVLVWFFLPLLRSKTSYVLIIYFYSYVIYWKVYEAQLLYIDFSGELFNTLLVTSGFVLLIVPLLSNFQRRIFHIYNRWRLQKAFYHPDGLGRCGCSGIGMKDIFPLWQRRSQRMKERPLADIMTQRLTLSDLSVKDNGGENNREFIKPKYLSNIVVNQWKESDKSEENYGLLTMSPKKIERLESIEESVGGLKPSDIKLSDAMATSAAALSQHMGKYESAGGLSRFHTLLGLEMGTTMISDVASLHEEDRIRKLLPFIVNIARTLPLTCIPALYYHNDTVPSIEAGVITFFVIHLVLALFAITDIIKNKNKRWDNVARWFILHISFVYRVREMFHEGSFGRLPPPILLLSDGGHVENLALLPLLKKRLKKIIVVDGGYKNDKKLYGECLLNALMLARKKLSCSFFSDDDEDVISHLLEKFIKPKNNKLPRYYKFNVRYKKDRYGPEGCGEILLIAPRKPNEGPDNDLTEVHQFDEYRDRAGNIRLQAGMNLKQDDVDKLTFCCCECCHRTLCSCCSEWFCNAFPQHNTANQFFTPRMFEAYHREGYRACAEAAADEFIDERQQSEFDNNINIV</sequence>
<keyword evidence="3" id="KW-1185">Reference proteome</keyword>
<dbReference type="GO" id="GO:0005509">
    <property type="term" value="F:calcium ion binding"/>
    <property type="evidence" value="ECO:0007669"/>
    <property type="project" value="TreeGrafter"/>
</dbReference>
<dbReference type="EMBL" id="MU827323">
    <property type="protein sequence ID" value="KAJ7356206.1"/>
    <property type="molecule type" value="Genomic_DNA"/>
</dbReference>
<dbReference type="GO" id="GO:0005544">
    <property type="term" value="F:calcium-dependent phospholipid binding"/>
    <property type="evidence" value="ECO:0007669"/>
    <property type="project" value="TreeGrafter"/>
</dbReference>
<dbReference type="GO" id="GO:0005829">
    <property type="term" value="C:cytosol"/>
    <property type="evidence" value="ECO:0007669"/>
    <property type="project" value="TreeGrafter"/>
</dbReference>
<dbReference type="InterPro" id="IPR016035">
    <property type="entry name" value="Acyl_Trfase/lysoPLipase"/>
</dbReference>
<keyword evidence="1" id="KW-1133">Transmembrane helix</keyword>
<dbReference type="Proteomes" id="UP001163046">
    <property type="component" value="Unassembled WGS sequence"/>
</dbReference>
<gene>
    <name evidence="2" type="ORF">OS493_025957</name>
</gene>
<feature type="transmembrane region" description="Helical" evidence="1">
    <location>
        <begin position="313"/>
        <end position="334"/>
    </location>
</feature>
<feature type="transmembrane region" description="Helical" evidence="1">
    <location>
        <begin position="259"/>
        <end position="278"/>
    </location>
</feature>
<proteinExistence type="predicted"/>
<dbReference type="PANTHER" id="PTHR10728:SF40">
    <property type="entry name" value="PATATIN FAMILY PROTEIN"/>
    <property type="match status" value="1"/>
</dbReference>
<evidence type="ECO:0000313" key="2">
    <source>
        <dbReference type="EMBL" id="KAJ7356206.1"/>
    </source>
</evidence>
<feature type="transmembrane region" description="Helical" evidence="1">
    <location>
        <begin position="220"/>
        <end position="247"/>
    </location>
</feature>
<dbReference type="SUPFAM" id="SSF52151">
    <property type="entry name" value="FabD/lysophospholipase-like"/>
    <property type="match status" value="1"/>
</dbReference>
<dbReference type="PANTHER" id="PTHR10728">
    <property type="entry name" value="CYTOSOLIC PHOSPHOLIPASE A2"/>
    <property type="match status" value="1"/>
</dbReference>
<organism evidence="2 3">
    <name type="scientific">Desmophyllum pertusum</name>
    <dbReference type="NCBI Taxonomy" id="174260"/>
    <lineage>
        <taxon>Eukaryota</taxon>
        <taxon>Metazoa</taxon>
        <taxon>Cnidaria</taxon>
        <taxon>Anthozoa</taxon>
        <taxon>Hexacorallia</taxon>
        <taxon>Scleractinia</taxon>
        <taxon>Caryophylliina</taxon>
        <taxon>Caryophylliidae</taxon>
        <taxon>Desmophyllum</taxon>
    </lineage>
</organism>
<accession>A0A9W9YP54</accession>
<comment type="caution">
    <text evidence="2">The sequence shown here is derived from an EMBL/GenBank/DDBJ whole genome shotgun (WGS) entry which is preliminary data.</text>
</comment>
<dbReference type="Gene3D" id="3.40.1090.10">
    <property type="entry name" value="Cytosolic phospholipase A2 catalytic domain"/>
    <property type="match status" value="1"/>
</dbReference>
<keyword evidence="1" id="KW-0812">Transmembrane</keyword>
<name>A0A9W9YP54_9CNID</name>
<dbReference type="AlphaFoldDB" id="A0A9W9YP54"/>
<feature type="transmembrane region" description="Helical" evidence="1">
    <location>
        <begin position="103"/>
        <end position="131"/>
    </location>
</feature>
<dbReference type="GO" id="GO:0047498">
    <property type="term" value="F:calcium-dependent phospholipase A2 activity"/>
    <property type="evidence" value="ECO:0007669"/>
    <property type="project" value="TreeGrafter"/>
</dbReference>
<keyword evidence="1" id="KW-0472">Membrane</keyword>
<feature type="transmembrane region" description="Helical" evidence="1">
    <location>
        <begin position="285"/>
        <end position="307"/>
    </location>
</feature>
<dbReference type="GO" id="GO:0046475">
    <property type="term" value="P:glycerophospholipid catabolic process"/>
    <property type="evidence" value="ECO:0007669"/>
    <property type="project" value="TreeGrafter"/>
</dbReference>
<protein>
    <recommendedName>
        <fullName evidence="4">PNPLA domain-containing protein</fullName>
    </recommendedName>
</protein>
<feature type="transmembrane region" description="Helical" evidence="1">
    <location>
        <begin position="190"/>
        <end position="208"/>
    </location>
</feature>